<organism evidence="1 2">
    <name type="scientific">Micromonospora gifhornensis</name>
    <dbReference type="NCBI Taxonomy" id="84594"/>
    <lineage>
        <taxon>Bacteria</taxon>
        <taxon>Bacillati</taxon>
        <taxon>Actinomycetota</taxon>
        <taxon>Actinomycetes</taxon>
        <taxon>Micromonosporales</taxon>
        <taxon>Micromonosporaceae</taxon>
        <taxon>Micromonospora</taxon>
    </lineage>
</organism>
<keyword evidence="2" id="KW-1185">Reference proteome</keyword>
<dbReference type="EMBL" id="BOPA01000043">
    <property type="protein sequence ID" value="GIJ18517.1"/>
    <property type="molecule type" value="Genomic_DNA"/>
</dbReference>
<evidence type="ECO:0000313" key="1">
    <source>
        <dbReference type="EMBL" id="GIJ18517.1"/>
    </source>
</evidence>
<dbReference type="Proteomes" id="UP000647860">
    <property type="component" value="Unassembled WGS sequence"/>
</dbReference>
<reference evidence="1 2" key="1">
    <citation type="submission" date="2021-01" db="EMBL/GenBank/DDBJ databases">
        <title>Whole genome shotgun sequence of Verrucosispora gifhornensis NBRC 16317.</title>
        <authorList>
            <person name="Komaki H."/>
            <person name="Tamura T."/>
        </authorList>
    </citation>
    <scope>NUCLEOTIDE SEQUENCE [LARGE SCALE GENOMIC DNA]</scope>
    <source>
        <strain evidence="1 2">NBRC 16317</strain>
    </source>
</reference>
<evidence type="ECO:0000313" key="2">
    <source>
        <dbReference type="Proteomes" id="UP000647860"/>
    </source>
</evidence>
<protein>
    <submittedName>
        <fullName evidence="1">Uncharacterized protein</fullName>
    </submittedName>
</protein>
<name>A0ABQ4IKU8_9ACTN</name>
<comment type="caution">
    <text evidence="1">The sequence shown here is derived from an EMBL/GenBank/DDBJ whole genome shotgun (WGS) entry which is preliminary data.</text>
</comment>
<sequence>MGGNAVPLVYSGHISSRQGMVRYVETAHEASHERNVWFLFDPFLDPIERTVGIYLSLDLRGLPSAGALMLSRERVPSEEMDSMLDSHVLRVAELLPAINH</sequence>
<gene>
    <name evidence="1" type="ORF">Vgi01_52010</name>
</gene>
<accession>A0ABQ4IKU8</accession>
<proteinExistence type="predicted"/>